<dbReference type="PANTHER" id="PTHR43308:SF5">
    <property type="entry name" value="S-LAYER PROTEIN _ PEPTIDOGLYCAN ENDO-BETA-N-ACETYLGLUCOSAMINIDASE"/>
    <property type="match status" value="1"/>
</dbReference>
<dbReference type="InterPro" id="IPR001119">
    <property type="entry name" value="SLH_dom"/>
</dbReference>
<keyword evidence="5" id="KW-1185">Reference proteome</keyword>
<dbReference type="EMBL" id="JBHSPF010000022">
    <property type="protein sequence ID" value="MFC5628426.1"/>
    <property type="molecule type" value="Genomic_DNA"/>
</dbReference>
<protein>
    <submittedName>
        <fullName evidence="4">S-layer homology domain-containing protein</fullName>
    </submittedName>
</protein>
<organism evidence="4 5">
    <name type="scientific">Aliibacillus thermotolerans</name>
    <dbReference type="NCBI Taxonomy" id="1834418"/>
    <lineage>
        <taxon>Bacteria</taxon>
        <taxon>Bacillati</taxon>
        <taxon>Bacillota</taxon>
        <taxon>Bacilli</taxon>
        <taxon>Bacillales</taxon>
        <taxon>Bacillaceae</taxon>
        <taxon>Aliibacillus</taxon>
    </lineage>
</organism>
<name>A0ABW0U832_9BACI</name>
<dbReference type="InterPro" id="IPR018711">
    <property type="entry name" value="NAGPA"/>
</dbReference>
<dbReference type="InterPro" id="IPR051465">
    <property type="entry name" value="Cell_Envelope_Struct_Comp"/>
</dbReference>
<evidence type="ECO:0000313" key="4">
    <source>
        <dbReference type="EMBL" id="MFC5628426.1"/>
    </source>
</evidence>
<feature type="domain" description="SLH" evidence="3">
    <location>
        <begin position="481"/>
        <end position="544"/>
    </location>
</feature>
<accession>A0ABW0U832</accession>
<evidence type="ECO:0000256" key="2">
    <source>
        <dbReference type="SAM" id="SignalP"/>
    </source>
</evidence>
<dbReference type="RefSeq" id="WP_270898304.1">
    <property type="nucleotide sequence ID" value="NZ_JBHSPF010000022.1"/>
</dbReference>
<reference evidence="5" key="1">
    <citation type="journal article" date="2019" name="Int. J. Syst. Evol. Microbiol.">
        <title>The Global Catalogue of Microorganisms (GCM) 10K type strain sequencing project: providing services to taxonomists for standard genome sequencing and annotation.</title>
        <authorList>
            <consortium name="The Broad Institute Genomics Platform"/>
            <consortium name="The Broad Institute Genome Sequencing Center for Infectious Disease"/>
            <person name="Wu L."/>
            <person name="Ma J."/>
        </authorList>
    </citation>
    <scope>NUCLEOTIDE SEQUENCE [LARGE SCALE GENOMIC DNA]</scope>
    <source>
        <strain evidence="5">CGMCC 1.15790</strain>
    </source>
</reference>
<keyword evidence="1 2" id="KW-0732">Signal</keyword>
<dbReference type="PROSITE" id="PS51272">
    <property type="entry name" value="SLH"/>
    <property type="match status" value="3"/>
</dbReference>
<comment type="caution">
    <text evidence="4">The sequence shown here is derived from an EMBL/GenBank/DDBJ whole genome shotgun (WGS) entry which is preliminary data.</text>
</comment>
<dbReference type="Pfam" id="PF00395">
    <property type="entry name" value="SLH"/>
    <property type="match status" value="3"/>
</dbReference>
<feature type="signal peptide" evidence="2">
    <location>
        <begin position="1"/>
        <end position="30"/>
    </location>
</feature>
<gene>
    <name evidence="4" type="ORF">ACFPTR_05880</name>
</gene>
<evidence type="ECO:0000256" key="1">
    <source>
        <dbReference type="ARBA" id="ARBA00022729"/>
    </source>
</evidence>
<feature type="chain" id="PRO_5046439198" evidence="2">
    <location>
        <begin position="31"/>
        <end position="654"/>
    </location>
</feature>
<dbReference type="Proteomes" id="UP001596143">
    <property type="component" value="Unassembled WGS sequence"/>
</dbReference>
<evidence type="ECO:0000313" key="5">
    <source>
        <dbReference type="Proteomes" id="UP001596143"/>
    </source>
</evidence>
<sequence>MKKIKGWMSKGLASVLSVSLLYSLSAEDVAASSTPIGPGITYESDRGSGANILKVDLTNEHNKLAVSVPSPLTKLQTTSEQARAATRDGHAVVGAINASFFDMDPNAKPLPFSIIAKDNEIISYGRISESRDHYRSEPILFGQMANGKALIGHYDASISAAVGDKTVEINTMNTGARSDEAVLYTPSFPDSRTGTSRYGMEIIVEQASGDASRFSFGDELSGTVTEIRGYNDSGNSRIPENGFVIFANGDKFRQLQHVKEGDTITVSASINNRWQDAAILLGSGPQLVKDGEVNITMNPNSWRYKSTTARTAVGVDKTGDTVFMVTMDKANIRQLAEYMKKIGADRALNFDGGGSTTFVARQHGDKYATVMNRLSAGSERRVSSTLQAISIAPTSELSRLVLSREKQSVQEGETMNVSILYGMDEHYNPVNVNEEDITWSVDEHLGEMRGSTFVAKKAGEGRIRAHYQGKQVGSAPITVTKKAMFKDVNENTFGSSEIEYLAERNIIKGYPDGTYRPNQRLTRSQAASMLARAFELETENRPNPRYRDVKEDFHAYPEIAAVTDEGMMRGNGTLFSPNDYLTRAQMATILVRAFDLEGERKGVFNDVDSDYWAYDEIEILASHGIARGSNGNFRPGEAVTRAQFAVFLKRALSQ</sequence>
<feature type="domain" description="SLH" evidence="3">
    <location>
        <begin position="545"/>
        <end position="599"/>
    </location>
</feature>
<evidence type="ECO:0000259" key="3">
    <source>
        <dbReference type="PROSITE" id="PS51272"/>
    </source>
</evidence>
<dbReference type="Pfam" id="PF09992">
    <property type="entry name" value="NAGPA"/>
    <property type="match status" value="1"/>
</dbReference>
<proteinExistence type="predicted"/>
<dbReference type="PANTHER" id="PTHR43308">
    <property type="entry name" value="OUTER MEMBRANE PROTEIN ALPHA-RELATED"/>
    <property type="match status" value="1"/>
</dbReference>
<feature type="domain" description="SLH" evidence="3">
    <location>
        <begin position="600"/>
        <end position="654"/>
    </location>
</feature>